<accession>A0A2H0USJ7</accession>
<evidence type="ECO:0000256" key="1">
    <source>
        <dbReference type="ARBA" id="ARBA00022679"/>
    </source>
</evidence>
<sequence length="127" mass="14527">MKKVMIFGIFDGTHETHSELFAEAKERGDHLIAVVAQDHIVHMLKGHEPTKNLAERFDHLAKQDGVDEVLIGDAELETWNIVKRHQPEVVAFSRDQEALMNDFKSNMEKLSYTPTIVMLKNSESNKK</sequence>
<dbReference type="InterPro" id="IPR014729">
    <property type="entry name" value="Rossmann-like_a/b/a_fold"/>
</dbReference>
<dbReference type="NCBIfam" id="TIGR00125">
    <property type="entry name" value="cyt_tran_rel"/>
    <property type="match status" value="1"/>
</dbReference>
<keyword evidence="1" id="KW-0808">Transferase</keyword>
<evidence type="ECO:0000313" key="4">
    <source>
        <dbReference type="EMBL" id="PIR89357.1"/>
    </source>
</evidence>
<organism evidence="4 5">
    <name type="scientific">Candidatus Harrisonbacteria bacterium CG10_big_fil_rev_8_21_14_0_10_40_38</name>
    <dbReference type="NCBI Taxonomy" id="1974583"/>
    <lineage>
        <taxon>Bacteria</taxon>
        <taxon>Candidatus Harrisoniibacteriota</taxon>
    </lineage>
</organism>
<dbReference type="Proteomes" id="UP000231157">
    <property type="component" value="Unassembled WGS sequence"/>
</dbReference>
<keyword evidence="2" id="KW-0548">Nucleotidyltransferase</keyword>
<dbReference type="PANTHER" id="PTHR43793:SF1">
    <property type="entry name" value="FAD SYNTHASE"/>
    <property type="match status" value="1"/>
</dbReference>
<dbReference type="InterPro" id="IPR050385">
    <property type="entry name" value="Archaeal_FAD_synthase"/>
</dbReference>
<protein>
    <recommendedName>
        <fullName evidence="3">Cytidyltransferase-like domain-containing protein</fullName>
    </recommendedName>
</protein>
<gene>
    <name evidence="4" type="ORF">COU07_00455</name>
</gene>
<dbReference type="AlphaFoldDB" id="A0A2H0USJ7"/>
<dbReference type="GO" id="GO:0016779">
    <property type="term" value="F:nucleotidyltransferase activity"/>
    <property type="evidence" value="ECO:0007669"/>
    <property type="project" value="UniProtKB-KW"/>
</dbReference>
<evidence type="ECO:0000259" key="3">
    <source>
        <dbReference type="Pfam" id="PF01467"/>
    </source>
</evidence>
<dbReference type="Gene3D" id="3.40.50.620">
    <property type="entry name" value="HUPs"/>
    <property type="match status" value="1"/>
</dbReference>
<comment type="caution">
    <text evidence="4">The sequence shown here is derived from an EMBL/GenBank/DDBJ whole genome shotgun (WGS) entry which is preliminary data.</text>
</comment>
<dbReference type="Pfam" id="PF01467">
    <property type="entry name" value="CTP_transf_like"/>
    <property type="match status" value="1"/>
</dbReference>
<dbReference type="SUPFAM" id="SSF52374">
    <property type="entry name" value="Nucleotidylyl transferase"/>
    <property type="match status" value="1"/>
</dbReference>
<dbReference type="InterPro" id="IPR004821">
    <property type="entry name" value="Cyt_trans-like"/>
</dbReference>
<evidence type="ECO:0000313" key="5">
    <source>
        <dbReference type="Proteomes" id="UP000231157"/>
    </source>
</evidence>
<feature type="domain" description="Cytidyltransferase-like" evidence="3">
    <location>
        <begin position="6"/>
        <end position="104"/>
    </location>
</feature>
<proteinExistence type="predicted"/>
<dbReference type="PANTHER" id="PTHR43793">
    <property type="entry name" value="FAD SYNTHASE"/>
    <property type="match status" value="1"/>
</dbReference>
<reference evidence="5" key="1">
    <citation type="submission" date="2017-09" db="EMBL/GenBank/DDBJ databases">
        <title>Depth-based differentiation of microbial function through sediment-hosted aquifers and enrichment of novel symbionts in the deep terrestrial subsurface.</title>
        <authorList>
            <person name="Probst A.J."/>
            <person name="Ladd B."/>
            <person name="Jarett J.K."/>
            <person name="Geller-Mcgrath D.E."/>
            <person name="Sieber C.M.K."/>
            <person name="Emerson J.B."/>
            <person name="Anantharaman K."/>
            <person name="Thomas B.C."/>
            <person name="Malmstrom R."/>
            <person name="Stieglmeier M."/>
            <person name="Klingl A."/>
            <person name="Woyke T."/>
            <person name="Ryan C.M."/>
            <person name="Banfield J.F."/>
        </authorList>
    </citation>
    <scope>NUCLEOTIDE SEQUENCE [LARGE SCALE GENOMIC DNA]</scope>
</reference>
<dbReference type="EMBL" id="PFAZ01000001">
    <property type="protein sequence ID" value="PIR89357.1"/>
    <property type="molecule type" value="Genomic_DNA"/>
</dbReference>
<name>A0A2H0USJ7_9BACT</name>
<evidence type="ECO:0000256" key="2">
    <source>
        <dbReference type="ARBA" id="ARBA00022695"/>
    </source>
</evidence>